<dbReference type="Proteomes" id="UP000194873">
    <property type="component" value="Unassembled WGS sequence"/>
</dbReference>
<organism evidence="1 2">
    <name type="scientific">Hymenobacter crusticola</name>
    <dbReference type="NCBI Taxonomy" id="1770526"/>
    <lineage>
        <taxon>Bacteria</taxon>
        <taxon>Pseudomonadati</taxon>
        <taxon>Bacteroidota</taxon>
        <taxon>Cytophagia</taxon>
        <taxon>Cytophagales</taxon>
        <taxon>Hymenobacteraceae</taxon>
        <taxon>Hymenobacter</taxon>
    </lineage>
</organism>
<keyword evidence="2" id="KW-1185">Reference proteome</keyword>
<evidence type="ECO:0000313" key="1">
    <source>
        <dbReference type="EMBL" id="OUJ67993.1"/>
    </source>
</evidence>
<reference evidence="1 2" key="1">
    <citation type="submission" date="2017-01" db="EMBL/GenBank/DDBJ databases">
        <title>A new Hymenobacter.</title>
        <authorList>
            <person name="Liang Y."/>
            <person name="Feng F."/>
        </authorList>
    </citation>
    <scope>NUCLEOTIDE SEQUENCE [LARGE SCALE GENOMIC DNA]</scope>
    <source>
        <strain evidence="1">MIMBbqt21</strain>
    </source>
</reference>
<protein>
    <submittedName>
        <fullName evidence="1">Uncharacterized protein</fullName>
    </submittedName>
</protein>
<evidence type="ECO:0000313" key="2">
    <source>
        <dbReference type="Proteomes" id="UP000194873"/>
    </source>
</evidence>
<name>A0A243W545_9BACT</name>
<dbReference type="EMBL" id="MTSE01000059">
    <property type="protein sequence ID" value="OUJ67993.1"/>
    <property type="molecule type" value="Genomic_DNA"/>
</dbReference>
<gene>
    <name evidence="1" type="ORF">BXP70_28360</name>
</gene>
<proteinExistence type="predicted"/>
<sequence length="85" mass="9744">MLTAFQKAKPAPITLLVKPITFINRSWLLQNSMRHPKQRLYELKQAKKDVQTSTFSYAKQLVCAVCLMGDKFYNSHRTLLGLAMA</sequence>
<dbReference type="AlphaFoldDB" id="A0A243W545"/>
<accession>A0A243W545</accession>
<comment type="caution">
    <text evidence="1">The sequence shown here is derived from an EMBL/GenBank/DDBJ whole genome shotgun (WGS) entry which is preliminary data.</text>
</comment>